<dbReference type="InterPro" id="IPR005024">
    <property type="entry name" value="Snf7_fam"/>
</dbReference>
<feature type="coiled-coil region" evidence="1">
    <location>
        <begin position="16"/>
        <end position="43"/>
    </location>
</feature>
<gene>
    <name evidence="3" type="ORF">BJ554DRAFT_2912</name>
</gene>
<dbReference type="AlphaFoldDB" id="A0A8H8DFY3"/>
<protein>
    <submittedName>
        <fullName evidence="3">Uncharacterized protein</fullName>
    </submittedName>
</protein>
<evidence type="ECO:0000313" key="3">
    <source>
        <dbReference type="EMBL" id="KAG5457149.1"/>
    </source>
</evidence>
<organism evidence="3 4">
    <name type="scientific">Olpidium bornovanus</name>
    <dbReference type="NCBI Taxonomy" id="278681"/>
    <lineage>
        <taxon>Eukaryota</taxon>
        <taxon>Fungi</taxon>
        <taxon>Fungi incertae sedis</taxon>
        <taxon>Olpidiomycota</taxon>
        <taxon>Olpidiomycotina</taxon>
        <taxon>Olpidiomycetes</taxon>
        <taxon>Olpidiales</taxon>
        <taxon>Olpidiaceae</taxon>
        <taxon>Olpidium</taxon>
    </lineage>
</organism>
<keyword evidence="4" id="KW-1185">Reference proteome</keyword>
<sequence>PPPGPRNQVRKWRQSIRAEERTLDRQIRTIDQEELKAKKMLKQVAKKGDTGACRTLAKELLHTRRHKDRLHTSKAQLNSVSMQLQNQLGAFAAVAPSSPRNCVCRRGDHSWPRGGGQGPQHADSDFGPRRT</sequence>
<dbReference type="OrthoDB" id="2329734at2759"/>
<dbReference type="Gene3D" id="6.10.140.1230">
    <property type="match status" value="1"/>
</dbReference>
<feature type="region of interest" description="Disordered" evidence="2">
    <location>
        <begin position="105"/>
        <end position="131"/>
    </location>
</feature>
<reference evidence="3 4" key="1">
    <citation type="journal article" name="Sci. Rep.">
        <title>Genome-scale phylogenetic analyses confirm Olpidium as the closest living zoosporic fungus to the non-flagellated, terrestrial fungi.</title>
        <authorList>
            <person name="Chang Y."/>
            <person name="Rochon D."/>
            <person name="Sekimoto S."/>
            <person name="Wang Y."/>
            <person name="Chovatia M."/>
            <person name="Sandor L."/>
            <person name="Salamov A."/>
            <person name="Grigoriev I.V."/>
            <person name="Stajich J.E."/>
            <person name="Spatafora J.W."/>
        </authorList>
    </citation>
    <scope>NUCLEOTIDE SEQUENCE [LARGE SCALE GENOMIC DNA]</scope>
    <source>
        <strain evidence="3">S191</strain>
    </source>
</reference>
<proteinExistence type="predicted"/>
<feature type="compositionally biased region" description="Basic and acidic residues" evidence="2">
    <location>
        <begin position="122"/>
        <end position="131"/>
    </location>
</feature>
<keyword evidence="1" id="KW-0175">Coiled coil</keyword>
<dbReference type="Pfam" id="PF03357">
    <property type="entry name" value="Snf7"/>
    <property type="match status" value="1"/>
</dbReference>
<dbReference type="PANTHER" id="PTHR10476">
    <property type="entry name" value="CHARGED MULTIVESICULAR BODY PROTEIN"/>
    <property type="match status" value="1"/>
</dbReference>
<evidence type="ECO:0000256" key="2">
    <source>
        <dbReference type="SAM" id="MobiDB-lite"/>
    </source>
</evidence>
<evidence type="ECO:0000256" key="1">
    <source>
        <dbReference type="SAM" id="Coils"/>
    </source>
</evidence>
<feature type="non-terminal residue" evidence="3">
    <location>
        <position position="1"/>
    </location>
</feature>
<evidence type="ECO:0000313" key="4">
    <source>
        <dbReference type="Proteomes" id="UP000673691"/>
    </source>
</evidence>
<dbReference type="EMBL" id="JAEFCI010010542">
    <property type="protein sequence ID" value="KAG5457149.1"/>
    <property type="molecule type" value="Genomic_DNA"/>
</dbReference>
<dbReference type="GO" id="GO:0007034">
    <property type="term" value="P:vacuolar transport"/>
    <property type="evidence" value="ECO:0007669"/>
    <property type="project" value="InterPro"/>
</dbReference>
<dbReference type="Proteomes" id="UP000673691">
    <property type="component" value="Unassembled WGS sequence"/>
</dbReference>
<name>A0A8H8DFY3_9FUNG</name>
<comment type="caution">
    <text evidence="3">The sequence shown here is derived from an EMBL/GenBank/DDBJ whole genome shotgun (WGS) entry which is preliminary data.</text>
</comment>
<accession>A0A8H8DFY3</accession>